<organism evidence="2 3">
    <name type="scientific">Aspergillus sclerotiicarbonarius (strain CBS 121057 / IBT 28362)</name>
    <dbReference type="NCBI Taxonomy" id="1448318"/>
    <lineage>
        <taxon>Eukaryota</taxon>
        <taxon>Fungi</taxon>
        <taxon>Dikarya</taxon>
        <taxon>Ascomycota</taxon>
        <taxon>Pezizomycotina</taxon>
        <taxon>Eurotiomycetes</taxon>
        <taxon>Eurotiomycetidae</taxon>
        <taxon>Eurotiales</taxon>
        <taxon>Aspergillaceae</taxon>
        <taxon>Aspergillus</taxon>
        <taxon>Aspergillus subgen. Circumdati</taxon>
    </lineage>
</organism>
<dbReference type="VEuPathDB" id="FungiDB:BO78DRAFT_453409"/>
<proteinExistence type="predicted"/>
<evidence type="ECO:0000313" key="3">
    <source>
        <dbReference type="Proteomes" id="UP000248423"/>
    </source>
</evidence>
<dbReference type="PANTHER" id="PTHR42060:SF1">
    <property type="entry name" value="NHL REPEAT-CONTAINING PROTEIN"/>
    <property type="match status" value="1"/>
</dbReference>
<dbReference type="InterPro" id="IPR052998">
    <property type="entry name" value="Hetero-Diels-Alderase-like"/>
</dbReference>
<evidence type="ECO:0000313" key="2">
    <source>
        <dbReference type="EMBL" id="PYI02682.1"/>
    </source>
</evidence>
<keyword evidence="1" id="KW-0732">Signal</keyword>
<dbReference type="Proteomes" id="UP000248423">
    <property type="component" value="Unassembled WGS sequence"/>
</dbReference>
<dbReference type="AlphaFoldDB" id="A0A319DY03"/>
<reference evidence="2 3" key="1">
    <citation type="submission" date="2018-02" db="EMBL/GenBank/DDBJ databases">
        <title>The genomes of Aspergillus section Nigri reveals drivers in fungal speciation.</title>
        <authorList>
            <consortium name="DOE Joint Genome Institute"/>
            <person name="Vesth T.C."/>
            <person name="Nybo J."/>
            <person name="Theobald S."/>
            <person name="Brandl J."/>
            <person name="Frisvad J.C."/>
            <person name="Nielsen K.F."/>
            <person name="Lyhne E.K."/>
            <person name="Kogle M.E."/>
            <person name="Kuo A."/>
            <person name="Riley R."/>
            <person name="Clum A."/>
            <person name="Nolan M."/>
            <person name="Lipzen A."/>
            <person name="Salamov A."/>
            <person name="Henrissat B."/>
            <person name="Wiebenga A."/>
            <person name="De vries R.P."/>
            <person name="Grigoriev I.V."/>
            <person name="Mortensen U.H."/>
            <person name="Andersen M.R."/>
            <person name="Baker S.E."/>
        </authorList>
    </citation>
    <scope>NUCLEOTIDE SEQUENCE [LARGE SCALE GENOMIC DNA]</scope>
    <source>
        <strain evidence="2 3">CBS 121057</strain>
    </source>
</reference>
<dbReference type="PANTHER" id="PTHR42060">
    <property type="entry name" value="NHL REPEAT-CONTAINING PROTEIN-RELATED"/>
    <property type="match status" value="1"/>
</dbReference>
<dbReference type="SUPFAM" id="SSF63829">
    <property type="entry name" value="Calcium-dependent phosphotriesterase"/>
    <property type="match status" value="1"/>
</dbReference>
<feature type="signal peptide" evidence="1">
    <location>
        <begin position="1"/>
        <end position="15"/>
    </location>
</feature>
<accession>A0A319DY03</accession>
<dbReference type="InterPro" id="IPR011042">
    <property type="entry name" value="6-blade_b-propeller_TolB-like"/>
</dbReference>
<feature type="chain" id="PRO_5016462955" description="SMP-30/Gluconolactonase/LRE-like region domain-containing protein" evidence="1">
    <location>
        <begin position="16"/>
        <end position="341"/>
    </location>
</feature>
<dbReference type="OrthoDB" id="9977941at2759"/>
<evidence type="ECO:0000256" key="1">
    <source>
        <dbReference type="SAM" id="SignalP"/>
    </source>
</evidence>
<name>A0A319DY03_ASPSB</name>
<dbReference type="EMBL" id="KZ826391">
    <property type="protein sequence ID" value="PYI02682.1"/>
    <property type="molecule type" value="Genomic_DNA"/>
</dbReference>
<protein>
    <recommendedName>
        <fullName evidence="4">SMP-30/Gluconolactonase/LRE-like region domain-containing protein</fullName>
    </recommendedName>
</protein>
<sequence>MKLSLPPLILHYSLALTLPLSSLSTPTPIPQQNYPLSLISEFPTPQTFENIAVQSTGNLLLTSTTSPTLFQVSPFSNNNNNNKSTPIAQIPETQGLLGIVELEENIFYIASSNITTNGSVPGSNNIWRVDLRSVTDNSVERGEVSLIANIPTAGTLNGMSRLSPYDSKTLLIADSINGQILTLNVKTGSYSVFINDPILHNTPSGLQVAVDGIHVHDEWLFFTNLNQGIFGRFPLSLTNDSVVGPAEVIVSNTPGDDFVVSGGGNRAWIAMNGHGMVVEVDILKRESRVVVQSGYLEAAAAVAVGRTRFDESSLYVASGGIVGNGSVEEGIVARIDLPYQM</sequence>
<keyword evidence="3" id="KW-1185">Reference proteome</keyword>
<evidence type="ECO:0008006" key="4">
    <source>
        <dbReference type="Google" id="ProtNLM"/>
    </source>
</evidence>
<gene>
    <name evidence="2" type="ORF">BO78DRAFT_453409</name>
</gene>
<dbReference type="Gene3D" id="2.120.10.30">
    <property type="entry name" value="TolB, C-terminal domain"/>
    <property type="match status" value="1"/>
</dbReference>